<name>A0AAV7NUZ4_PLEWA</name>
<accession>A0AAV7NUZ4</accession>
<gene>
    <name evidence="2" type="ORF">NDU88_006996</name>
</gene>
<dbReference type="AlphaFoldDB" id="A0AAV7NUZ4"/>
<dbReference type="Proteomes" id="UP001066276">
    <property type="component" value="Chromosome 8"/>
</dbReference>
<feature type="region of interest" description="Disordered" evidence="1">
    <location>
        <begin position="1"/>
        <end position="120"/>
    </location>
</feature>
<reference evidence="2" key="1">
    <citation type="journal article" date="2022" name="bioRxiv">
        <title>Sequencing and chromosome-scale assembly of the giantPleurodeles waltlgenome.</title>
        <authorList>
            <person name="Brown T."/>
            <person name="Elewa A."/>
            <person name="Iarovenko S."/>
            <person name="Subramanian E."/>
            <person name="Araus A.J."/>
            <person name="Petzold A."/>
            <person name="Susuki M."/>
            <person name="Suzuki K.-i.T."/>
            <person name="Hayashi T."/>
            <person name="Toyoda A."/>
            <person name="Oliveira C."/>
            <person name="Osipova E."/>
            <person name="Leigh N.D."/>
            <person name="Simon A."/>
            <person name="Yun M.H."/>
        </authorList>
    </citation>
    <scope>NUCLEOTIDE SEQUENCE</scope>
    <source>
        <strain evidence="2">20211129_DDA</strain>
        <tissue evidence="2">Liver</tissue>
    </source>
</reference>
<sequence>MVGGPAPMGKEDGRGPAGAGLPMRKGCPSYPDPSDVPHPGGGLSRVGWALEGITAATRGEAEAPVTEGAASHMGLEAESTDGDGTSGTEDEGSTTTGTGGETTDSDSSSDGSSLAVADTSVPTPAAGYRKILNLGRSSVTPDKSTGAEIERSRGLFSFDSLRCESRASTAFTISRSVGCHTASIGFQHDGIMCCDSGQRGLLGDTHRNAYNVSYVTTLQRQIARSRRASCVFHRAGDCRNERNII</sequence>
<feature type="compositionally biased region" description="Low complexity" evidence="1">
    <location>
        <begin position="82"/>
        <end position="113"/>
    </location>
</feature>
<comment type="caution">
    <text evidence="2">The sequence shown here is derived from an EMBL/GenBank/DDBJ whole genome shotgun (WGS) entry which is preliminary data.</text>
</comment>
<organism evidence="2 3">
    <name type="scientific">Pleurodeles waltl</name>
    <name type="common">Iberian ribbed newt</name>
    <dbReference type="NCBI Taxonomy" id="8319"/>
    <lineage>
        <taxon>Eukaryota</taxon>
        <taxon>Metazoa</taxon>
        <taxon>Chordata</taxon>
        <taxon>Craniata</taxon>
        <taxon>Vertebrata</taxon>
        <taxon>Euteleostomi</taxon>
        <taxon>Amphibia</taxon>
        <taxon>Batrachia</taxon>
        <taxon>Caudata</taxon>
        <taxon>Salamandroidea</taxon>
        <taxon>Salamandridae</taxon>
        <taxon>Pleurodelinae</taxon>
        <taxon>Pleurodeles</taxon>
    </lineage>
</organism>
<keyword evidence="3" id="KW-1185">Reference proteome</keyword>
<protein>
    <submittedName>
        <fullName evidence="2">Uncharacterized protein</fullName>
    </submittedName>
</protein>
<dbReference type="EMBL" id="JANPWB010000012">
    <property type="protein sequence ID" value="KAJ1118809.1"/>
    <property type="molecule type" value="Genomic_DNA"/>
</dbReference>
<evidence type="ECO:0000313" key="3">
    <source>
        <dbReference type="Proteomes" id="UP001066276"/>
    </source>
</evidence>
<evidence type="ECO:0000256" key="1">
    <source>
        <dbReference type="SAM" id="MobiDB-lite"/>
    </source>
</evidence>
<proteinExistence type="predicted"/>
<evidence type="ECO:0000313" key="2">
    <source>
        <dbReference type="EMBL" id="KAJ1118809.1"/>
    </source>
</evidence>